<dbReference type="PANTHER" id="PTHR43309:SF3">
    <property type="entry name" value="5-OXOPROLINASE SUBUNIT C"/>
    <property type="match status" value="1"/>
</dbReference>
<dbReference type="InterPro" id="IPR029000">
    <property type="entry name" value="Cyclophilin-like_dom_sf"/>
</dbReference>
<evidence type="ECO:0000313" key="6">
    <source>
        <dbReference type="Proteomes" id="UP000219467"/>
    </source>
</evidence>
<dbReference type="SUPFAM" id="SSF50891">
    <property type="entry name" value="Cyclophilin-like"/>
    <property type="match status" value="1"/>
</dbReference>
<dbReference type="Pfam" id="PF02626">
    <property type="entry name" value="CT_A_B"/>
    <property type="match status" value="1"/>
</dbReference>
<evidence type="ECO:0000256" key="2">
    <source>
        <dbReference type="ARBA" id="ARBA00022801"/>
    </source>
</evidence>
<keyword evidence="6" id="KW-1185">Reference proteome</keyword>
<keyword evidence="2 5" id="KW-0378">Hydrolase</keyword>
<feature type="domain" description="Carboxyltransferase" evidence="4">
    <location>
        <begin position="26"/>
        <end position="299"/>
    </location>
</feature>
<dbReference type="InterPro" id="IPR052708">
    <property type="entry name" value="PxpC"/>
</dbReference>
<dbReference type="GO" id="GO:0005524">
    <property type="term" value="F:ATP binding"/>
    <property type="evidence" value="ECO:0007669"/>
    <property type="project" value="UniProtKB-KW"/>
</dbReference>
<dbReference type="AlphaFoldDB" id="A0A285CPK5"/>
<dbReference type="Proteomes" id="UP000219467">
    <property type="component" value="Unassembled WGS sequence"/>
</dbReference>
<evidence type="ECO:0000313" key="5">
    <source>
        <dbReference type="EMBL" id="SNX68996.1"/>
    </source>
</evidence>
<keyword evidence="1" id="KW-0547">Nucleotide-binding</keyword>
<sequence length="331" mass="34370">MIARLRIVDAGPLASVQDGGRPGLMRFGVPQSGPMDRLAFAMANAALGNPDGTAALEIPPAGLVLDCLSGALSVALAGGGFRATCAGVTREGAGVFPLRAGDRLALRPGDWGNWAVLALAGRLGVPSWLGSAATHAASGLGAGLLQPGTELEVTDTALRPERHGPFDPPPRPDGHLRVVIGPQQRFFAPEAMQALLSQPFRVSAARDRMGQRLDGPRLLPNALDMPSEPVLRGSVQVSGDGVATVLMADHQTTGGYPKIATVIGPDLDALAQMRPDEVLHFTAIRPDQAVRTARAIHEARMTRLAALAGPRDLGQRLAQANLIGGVVDARG</sequence>
<evidence type="ECO:0000259" key="4">
    <source>
        <dbReference type="SMART" id="SM00797"/>
    </source>
</evidence>
<evidence type="ECO:0000256" key="1">
    <source>
        <dbReference type="ARBA" id="ARBA00022741"/>
    </source>
</evidence>
<gene>
    <name evidence="5" type="ORF">SAMN05878503_102436</name>
</gene>
<dbReference type="PANTHER" id="PTHR43309">
    <property type="entry name" value="5-OXOPROLINASE SUBUNIT C"/>
    <property type="match status" value="1"/>
</dbReference>
<protein>
    <submittedName>
        <fullName evidence="5">Allophanate hydrolase</fullName>
    </submittedName>
</protein>
<name>A0A285CPK5_9RHOB</name>
<keyword evidence="3" id="KW-0067">ATP-binding</keyword>
<dbReference type="Gene3D" id="2.40.100.10">
    <property type="entry name" value="Cyclophilin-like"/>
    <property type="match status" value="1"/>
</dbReference>
<dbReference type="EMBL" id="OAOQ01000002">
    <property type="protein sequence ID" value="SNX68996.1"/>
    <property type="molecule type" value="Genomic_DNA"/>
</dbReference>
<dbReference type="GO" id="GO:0016787">
    <property type="term" value="F:hydrolase activity"/>
    <property type="evidence" value="ECO:0007669"/>
    <property type="project" value="UniProtKB-KW"/>
</dbReference>
<accession>A0A285CPK5</accession>
<dbReference type="InterPro" id="IPR003778">
    <property type="entry name" value="CT_A_B"/>
</dbReference>
<reference evidence="6" key="1">
    <citation type="submission" date="2017-08" db="EMBL/GenBank/DDBJ databases">
        <authorList>
            <person name="Varghese N."/>
            <person name="Submissions S."/>
        </authorList>
    </citation>
    <scope>NUCLEOTIDE SEQUENCE [LARGE SCALE GENOMIC DNA]</scope>
    <source>
        <strain evidence="6">JA234</strain>
    </source>
</reference>
<organism evidence="5 6">
    <name type="scientific">Cereibacter ovatus</name>
    <dbReference type="NCBI Taxonomy" id="439529"/>
    <lineage>
        <taxon>Bacteria</taxon>
        <taxon>Pseudomonadati</taxon>
        <taxon>Pseudomonadota</taxon>
        <taxon>Alphaproteobacteria</taxon>
        <taxon>Rhodobacterales</taxon>
        <taxon>Paracoccaceae</taxon>
        <taxon>Cereibacter</taxon>
    </lineage>
</organism>
<evidence type="ECO:0000256" key="3">
    <source>
        <dbReference type="ARBA" id="ARBA00022840"/>
    </source>
</evidence>
<proteinExistence type="predicted"/>
<dbReference type="SMART" id="SM00797">
    <property type="entry name" value="AHS2"/>
    <property type="match status" value="1"/>
</dbReference>
<dbReference type="OrthoDB" id="9768696at2"/>